<dbReference type="GO" id="GO:0006750">
    <property type="term" value="P:glutathione biosynthetic process"/>
    <property type="evidence" value="ECO:0007669"/>
    <property type="project" value="UniProtKB-KW"/>
</dbReference>
<feature type="active site" description="Nucleophile" evidence="9">
    <location>
        <position position="405"/>
    </location>
</feature>
<reference evidence="12" key="1">
    <citation type="submission" date="2012-02" db="EMBL/GenBank/DDBJ databases">
        <title>The complete genome of Solitalea canadensis DSM 3403.</title>
        <authorList>
            <consortium name="US DOE Joint Genome Institute (JGI-PGF)"/>
            <person name="Lucas S."/>
            <person name="Copeland A."/>
            <person name="Lapidus A."/>
            <person name="Glavina del Rio T."/>
            <person name="Dalin E."/>
            <person name="Tice H."/>
            <person name="Bruce D."/>
            <person name="Goodwin L."/>
            <person name="Pitluck S."/>
            <person name="Peters L."/>
            <person name="Ovchinnikova G."/>
            <person name="Lu M."/>
            <person name="Kyrpides N."/>
            <person name="Mavromatis K."/>
            <person name="Ivanova N."/>
            <person name="Brettin T."/>
            <person name="Detter J.C."/>
            <person name="Han C."/>
            <person name="Larimer F."/>
            <person name="Land M."/>
            <person name="Hauser L."/>
            <person name="Markowitz V."/>
            <person name="Cheng J.-F."/>
            <person name="Hugenholtz P."/>
            <person name="Woyke T."/>
            <person name="Wu D."/>
            <person name="Spring S."/>
            <person name="Schroeder M."/>
            <person name="Kopitz M."/>
            <person name="Brambilla E."/>
            <person name="Klenk H.-P."/>
            <person name="Eisen J.A."/>
        </authorList>
    </citation>
    <scope>NUCLEOTIDE SEQUENCE</scope>
    <source>
        <strain evidence="12">DSM 3403</strain>
    </source>
</reference>
<dbReference type="InterPro" id="IPR055262">
    <property type="entry name" value="GGT_CS"/>
</dbReference>
<evidence type="ECO:0000313" key="13">
    <source>
        <dbReference type="Proteomes" id="UP000007590"/>
    </source>
</evidence>
<evidence type="ECO:0000256" key="7">
    <source>
        <dbReference type="ARBA" id="ARBA00023315"/>
    </source>
</evidence>
<evidence type="ECO:0000256" key="8">
    <source>
        <dbReference type="ARBA" id="ARBA00047417"/>
    </source>
</evidence>
<dbReference type="eggNOG" id="COG0405">
    <property type="taxonomic scope" value="Bacteria"/>
</dbReference>
<dbReference type="InterPro" id="IPR043138">
    <property type="entry name" value="GGT_lsub"/>
</dbReference>
<dbReference type="Proteomes" id="UP000007590">
    <property type="component" value="Chromosome"/>
</dbReference>
<dbReference type="InterPro" id="IPR029055">
    <property type="entry name" value="Ntn_hydrolases_N"/>
</dbReference>
<evidence type="ECO:0000256" key="4">
    <source>
        <dbReference type="ARBA" id="ARBA00022679"/>
    </source>
</evidence>
<protein>
    <recommendedName>
        <fullName evidence="11">Glutathione hydrolase proenzyme</fullName>
        <ecNumber evidence="11">2.3.2.2</ecNumber>
        <ecNumber evidence="11">3.4.19.13</ecNumber>
    </recommendedName>
    <component>
        <recommendedName>
            <fullName evidence="11">Glutathione hydrolase large chain</fullName>
        </recommendedName>
    </component>
    <component>
        <recommendedName>
            <fullName evidence="11">Glutathione hydrolase small chain</fullName>
        </recommendedName>
    </component>
</protein>
<dbReference type="SUPFAM" id="SSF56235">
    <property type="entry name" value="N-terminal nucleophile aminohydrolases (Ntn hydrolases)"/>
    <property type="match status" value="1"/>
</dbReference>
<keyword evidence="11" id="KW-0317">Glutathione biosynthesis</keyword>
<feature type="binding site" evidence="10">
    <location>
        <begin position="476"/>
        <end position="477"/>
    </location>
    <ligand>
        <name>L-glutamate</name>
        <dbReference type="ChEBI" id="CHEBI:29985"/>
    </ligand>
</feature>
<dbReference type="PANTHER" id="PTHR43199:SF1">
    <property type="entry name" value="GLUTATHIONE HYDROLASE PROENZYME"/>
    <property type="match status" value="1"/>
</dbReference>
<dbReference type="Pfam" id="PF01019">
    <property type="entry name" value="G_glu_transpept"/>
    <property type="match status" value="1"/>
</dbReference>
<dbReference type="PANTHER" id="PTHR43199">
    <property type="entry name" value="GLUTATHIONE HYDROLASE"/>
    <property type="match status" value="1"/>
</dbReference>
<dbReference type="EMBL" id="CP003349">
    <property type="protein sequence ID" value="AFD08158.1"/>
    <property type="molecule type" value="Genomic_DNA"/>
</dbReference>
<dbReference type="UniPathway" id="UPA00204"/>
<dbReference type="PROSITE" id="PS00462">
    <property type="entry name" value="G_GLU_TRANSPEPTIDASE"/>
    <property type="match status" value="1"/>
</dbReference>
<evidence type="ECO:0000313" key="12">
    <source>
        <dbReference type="EMBL" id="AFD08158.1"/>
    </source>
</evidence>
<comment type="similarity">
    <text evidence="3 11">Belongs to the gamma-glutamyltransferase family.</text>
</comment>
<sequence length="594" mass="65421">MQLAVIFERIQTNMLMHIFYTSNKILYAFFLFITVLQTSSCVKGQLGENVDGEYHNGMVVTAHPVASKVGLEILKKGGNAVDAAVAVQFALAVVYPNAGNIGGGGFMVYRAADGATDALDFRETAPANASKDMYLDAQGNVISDLSIYGHLSAGVPGTVDGMVQAHKKYGKLKWADLVTPAIELAKNGFKITAMQAREMNKHKSDFVKYNHPSNTYLIKNEEWKADDILKQEDLATTLELIRDKGRAGFYEGTTADNIVGEMQYGKGLINKDDLRNYKAVWRRPLEGGYRGYKVISMPPPSSGGVCLLQLLKMVEPYDVKNAGWNTERSVQIMTEAERRVYADRSAYLGDPDYFPVPVKMLLDPVYLNKRMNDFSFEKATPSSKIKPGEFGPVAPVFNTKESEQTTHFSIVDIEGNAVSITTTLNNSYGSHVFVQGSGFLLNDEMDDFSAKPGVPNLYGVTGGEANAIQPGKRMLSSMTPTIVEYKGKLFMVVGTPGGSTIITTVFQTIVNVIDHDMSMQDAVDAGRVHFQWFPDTIQYEKKAIDSVVVEKLKTKGYNFKVRTAIGRTDAILKTRWGYYTSGADKRGDDAALGW</sequence>
<dbReference type="EC" id="2.3.2.2" evidence="11"/>
<keyword evidence="5 11" id="KW-0378">Hydrolase</keyword>
<dbReference type="GO" id="GO:0006751">
    <property type="term" value="P:glutathione catabolic process"/>
    <property type="evidence" value="ECO:0007669"/>
    <property type="project" value="UniProtKB-UniRule"/>
</dbReference>
<proteinExistence type="inferred from homology"/>
<comment type="pathway">
    <text evidence="11">Sulfur metabolism; glutathione metabolism.</text>
</comment>
<accession>H8KNM5</accession>
<dbReference type="NCBIfam" id="TIGR00066">
    <property type="entry name" value="g_glut_trans"/>
    <property type="match status" value="1"/>
</dbReference>
<dbReference type="EC" id="3.4.19.13" evidence="11"/>
<comment type="subunit">
    <text evidence="11">This enzyme consists of two polypeptide chains, which are synthesized in precursor form from a single polypeptide.</text>
</comment>
<feature type="binding site" evidence="10">
    <location>
        <position position="447"/>
    </location>
    <ligand>
        <name>L-glutamate</name>
        <dbReference type="ChEBI" id="CHEBI:29985"/>
    </ligand>
</feature>
<dbReference type="InterPro" id="IPR000101">
    <property type="entry name" value="GGT_peptidase"/>
</dbReference>
<feature type="binding site" evidence="10">
    <location>
        <begin position="423"/>
        <end position="425"/>
    </location>
    <ligand>
        <name>L-glutamate</name>
        <dbReference type="ChEBI" id="CHEBI:29985"/>
    </ligand>
</feature>
<evidence type="ECO:0000256" key="6">
    <source>
        <dbReference type="ARBA" id="ARBA00023145"/>
    </source>
</evidence>
<feature type="binding site" evidence="10">
    <location>
        <position position="498"/>
    </location>
    <ligand>
        <name>L-glutamate</name>
        <dbReference type="ChEBI" id="CHEBI:29985"/>
    </ligand>
</feature>
<evidence type="ECO:0000256" key="5">
    <source>
        <dbReference type="ARBA" id="ARBA00022801"/>
    </source>
</evidence>
<keyword evidence="6 11" id="KW-0865">Zymogen</keyword>
<comment type="catalytic activity">
    <reaction evidence="8 11">
        <text>an N-terminal (5-L-glutamyl)-[peptide] + an alpha-amino acid = 5-L-glutamyl amino acid + an N-terminal L-alpha-aminoacyl-[peptide]</text>
        <dbReference type="Rhea" id="RHEA:23904"/>
        <dbReference type="Rhea" id="RHEA-COMP:9780"/>
        <dbReference type="Rhea" id="RHEA-COMP:9795"/>
        <dbReference type="ChEBI" id="CHEBI:77644"/>
        <dbReference type="ChEBI" id="CHEBI:78597"/>
        <dbReference type="ChEBI" id="CHEBI:78599"/>
        <dbReference type="ChEBI" id="CHEBI:78608"/>
        <dbReference type="EC" id="2.3.2.2"/>
    </reaction>
</comment>
<comment type="catalytic activity">
    <reaction evidence="1 11">
        <text>an S-substituted glutathione + H2O = an S-substituted L-cysteinylglycine + L-glutamate</text>
        <dbReference type="Rhea" id="RHEA:59468"/>
        <dbReference type="ChEBI" id="CHEBI:15377"/>
        <dbReference type="ChEBI" id="CHEBI:29985"/>
        <dbReference type="ChEBI" id="CHEBI:90779"/>
        <dbReference type="ChEBI" id="CHEBI:143103"/>
        <dbReference type="EC" id="3.4.19.13"/>
    </reaction>
</comment>
<comment type="catalytic activity">
    <reaction evidence="2 11">
        <text>glutathione + H2O = L-cysteinylglycine + L-glutamate</text>
        <dbReference type="Rhea" id="RHEA:28807"/>
        <dbReference type="ChEBI" id="CHEBI:15377"/>
        <dbReference type="ChEBI" id="CHEBI:29985"/>
        <dbReference type="ChEBI" id="CHEBI:57925"/>
        <dbReference type="ChEBI" id="CHEBI:61694"/>
        <dbReference type="EC" id="3.4.19.13"/>
    </reaction>
</comment>
<keyword evidence="4 11" id="KW-0808">Transferase</keyword>
<dbReference type="STRING" id="929556.Solca_3145"/>
<keyword evidence="13" id="KW-1185">Reference proteome</keyword>
<evidence type="ECO:0000256" key="1">
    <source>
        <dbReference type="ARBA" id="ARBA00001049"/>
    </source>
</evidence>
<organism evidence="12 13">
    <name type="scientific">Solitalea canadensis (strain ATCC 29591 / DSM 3403 / JCM 21819 / LMG 8368 / NBRC 15130 / NCIMB 12057 / USAM 9D)</name>
    <name type="common">Flexibacter canadensis</name>
    <dbReference type="NCBI Taxonomy" id="929556"/>
    <lineage>
        <taxon>Bacteria</taxon>
        <taxon>Pseudomonadati</taxon>
        <taxon>Bacteroidota</taxon>
        <taxon>Sphingobacteriia</taxon>
        <taxon>Sphingobacteriales</taxon>
        <taxon>Sphingobacteriaceae</taxon>
        <taxon>Solitalea</taxon>
    </lineage>
</organism>
<name>H8KNM5_SOLCM</name>
<keyword evidence="7 11" id="KW-0012">Acyltransferase</keyword>
<dbReference type="KEGG" id="scn:Solca_3145"/>
<evidence type="ECO:0000256" key="11">
    <source>
        <dbReference type="RuleBase" id="RU368036"/>
    </source>
</evidence>
<evidence type="ECO:0000256" key="10">
    <source>
        <dbReference type="PIRSR" id="PIRSR600101-2"/>
    </source>
</evidence>
<dbReference type="AlphaFoldDB" id="H8KNM5"/>
<evidence type="ECO:0000256" key="2">
    <source>
        <dbReference type="ARBA" id="ARBA00001089"/>
    </source>
</evidence>
<dbReference type="InterPro" id="IPR051792">
    <property type="entry name" value="GGT_bact"/>
</dbReference>
<dbReference type="MEROPS" id="T03.001"/>
<dbReference type="Gene3D" id="1.10.246.130">
    <property type="match status" value="1"/>
</dbReference>
<dbReference type="HOGENOM" id="CLU_014813_0_3_10"/>
<dbReference type="Gene3D" id="3.60.20.40">
    <property type="match status" value="1"/>
</dbReference>
<evidence type="ECO:0000256" key="9">
    <source>
        <dbReference type="PIRSR" id="PIRSR600101-1"/>
    </source>
</evidence>
<dbReference type="PRINTS" id="PR01210">
    <property type="entry name" value="GGTRANSPTASE"/>
</dbReference>
<dbReference type="InterPro" id="IPR043137">
    <property type="entry name" value="GGT_ssub_C"/>
</dbReference>
<gene>
    <name evidence="12" type="ordered locus">Solca_3145</name>
</gene>
<dbReference type="GO" id="GO:0036374">
    <property type="term" value="F:glutathione hydrolase activity"/>
    <property type="evidence" value="ECO:0007669"/>
    <property type="project" value="UniProtKB-UniRule"/>
</dbReference>
<evidence type="ECO:0000256" key="3">
    <source>
        <dbReference type="ARBA" id="ARBA00009381"/>
    </source>
</evidence>
<dbReference type="GO" id="GO:0103068">
    <property type="term" value="F:leukotriene C4 gamma-glutamyl transferase activity"/>
    <property type="evidence" value="ECO:0007669"/>
    <property type="project" value="UniProtKB-EC"/>
</dbReference>
<feature type="binding site" evidence="10">
    <location>
        <position position="122"/>
    </location>
    <ligand>
        <name>L-glutamate</name>
        <dbReference type="ChEBI" id="CHEBI:29985"/>
    </ligand>
</feature>
<comment type="PTM">
    <text evidence="11">Cleaved by autocatalysis into a large and a small subunit.</text>
</comment>